<dbReference type="EMBL" id="BRYA01000666">
    <property type="protein sequence ID" value="GMI28658.1"/>
    <property type="molecule type" value="Genomic_DNA"/>
</dbReference>
<name>A0A9W7G230_9STRA</name>
<gene>
    <name evidence="1" type="ORF">TrCOL_g11759</name>
</gene>
<evidence type="ECO:0000313" key="2">
    <source>
        <dbReference type="Proteomes" id="UP001165065"/>
    </source>
</evidence>
<organism evidence="1 2">
    <name type="scientific">Triparma columacea</name>
    <dbReference type="NCBI Taxonomy" id="722753"/>
    <lineage>
        <taxon>Eukaryota</taxon>
        <taxon>Sar</taxon>
        <taxon>Stramenopiles</taxon>
        <taxon>Ochrophyta</taxon>
        <taxon>Bolidophyceae</taxon>
        <taxon>Parmales</taxon>
        <taxon>Triparmaceae</taxon>
        <taxon>Triparma</taxon>
    </lineage>
</organism>
<comment type="caution">
    <text evidence="1">The sequence shown here is derived from an EMBL/GenBank/DDBJ whole genome shotgun (WGS) entry which is preliminary data.</text>
</comment>
<protein>
    <submittedName>
        <fullName evidence="1">Uncharacterized protein</fullName>
    </submittedName>
</protein>
<dbReference type="OrthoDB" id="10433885at2759"/>
<keyword evidence="2" id="KW-1185">Reference proteome</keyword>
<proteinExistence type="predicted"/>
<dbReference type="AlphaFoldDB" id="A0A9W7G230"/>
<dbReference type="Proteomes" id="UP001165065">
    <property type="component" value="Unassembled WGS sequence"/>
</dbReference>
<accession>A0A9W7G230</accession>
<sequence>MPLPPLLGGLAMLGFKKSSTIFLKWSSKILIKYSKRWIPYYVVKYGTIHTVRKTVGEKGGVKGVYRAGLRRASDMYPNGKNDWRYVRARSALSVALRTPGWVEGYTTELDKFLTDVIIEEGKRGGGEVGGGGGVGGDGAEEMLSTVEAYLRLHRAAPLGVGGVFKDK</sequence>
<reference evidence="2" key="1">
    <citation type="journal article" date="2023" name="Commun. Biol.">
        <title>Genome analysis of Parmales, the sister group of diatoms, reveals the evolutionary specialization of diatoms from phago-mixotrophs to photoautotrophs.</title>
        <authorList>
            <person name="Ban H."/>
            <person name="Sato S."/>
            <person name="Yoshikawa S."/>
            <person name="Yamada K."/>
            <person name="Nakamura Y."/>
            <person name="Ichinomiya M."/>
            <person name="Sato N."/>
            <person name="Blanc-Mathieu R."/>
            <person name="Endo H."/>
            <person name="Kuwata A."/>
            <person name="Ogata H."/>
        </authorList>
    </citation>
    <scope>NUCLEOTIDE SEQUENCE [LARGE SCALE GENOMIC DNA]</scope>
</reference>
<evidence type="ECO:0000313" key="1">
    <source>
        <dbReference type="EMBL" id="GMI28658.1"/>
    </source>
</evidence>